<dbReference type="HOGENOM" id="CLU_767009_0_0_9"/>
<dbReference type="OrthoDB" id="8233337at2"/>
<evidence type="ECO:0000256" key="1">
    <source>
        <dbReference type="SAM" id="SignalP"/>
    </source>
</evidence>
<evidence type="ECO:0000259" key="2">
    <source>
        <dbReference type="PROSITE" id="PS51766"/>
    </source>
</evidence>
<dbReference type="InterPro" id="IPR036439">
    <property type="entry name" value="Dockerin_dom_sf"/>
</dbReference>
<dbReference type="Gene3D" id="1.10.1330.10">
    <property type="entry name" value="Dockerin domain"/>
    <property type="match status" value="1"/>
</dbReference>
<dbReference type="GO" id="GO:0000272">
    <property type="term" value="P:polysaccharide catabolic process"/>
    <property type="evidence" value="ECO:0007669"/>
    <property type="project" value="InterPro"/>
</dbReference>
<sequence>MQGFTRKGDRMKACKKMTALLAVLAMLTGTAGLPVSAEEATGTLGDTMTWTVDGDTVHCTWESATADGVEISIQGDTCTIEKGVYPWEEYHAWLNAAANELTELLEANGHDPSAMGSEEKNAVLAELMPEVYAVQTAFTGIKHIAVSDTVTQLDVALGFLGLADAETVQLGNSLVSIGDSTFENTHCTQITLPDSLKTIGNHAFYDAGVKELIIPAGVEEIGDNALESDSTLEKVTILSRDVDLTDTGLGYVSVWLETDPNRNENLVIYGYAGSTAEQYAAENEIPFVALSEEWLCGDVDLDSRIDIQDAVLLAKASAGTVSLNEAAKKNADCNEDGEVDSADATVLMEFLVHLVDTLPVQ</sequence>
<dbReference type="CDD" id="cd14256">
    <property type="entry name" value="Dockerin_I"/>
    <property type="match status" value="1"/>
</dbReference>
<dbReference type="PATRIC" id="fig|411473.3.peg.1349"/>
<feature type="signal peptide" evidence="1">
    <location>
        <begin position="1"/>
        <end position="37"/>
    </location>
</feature>
<dbReference type="InterPro" id="IPR032675">
    <property type="entry name" value="LRR_dom_sf"/>
</dbReference>
<dbReference type="GO" id="GO:0004553">
    <property type="term" value="F:hydrolase activity, hydrolyzing O-glycosyl compounds"/>
    <property type="evidence" value="ECO:0007669"/>
    <property type="project" value="InterPro"/>
</dbReference>
<dbReference type="PROSITE" id="PS51766">
    <property type="entry name" value="DOCKERIN"/>
    <property type="match status" value="1"/>
</dbReference>
<dbReference type="Pfam" id="PF13306">
    <property type="entry name" value="LRR_5"/>
    <property type="match status" value="1"/>
</dbReference>
<dbReference type="Pfam" id="PF00404">
    <property type="entry name" value="Dockerin_1"/>
    <property type="match status" value="1"/>
</dbReference>
<dbReference type="Gene3D" id="3.80.10.10">
    <property type="entry name" value="Ribonuclease Inhibitor"/>
    <property type="match status" value="1"/>
</dbReference>
<feature type="chain" id="PRO_5004630549" evidence="1">
    <location>
        <begin position="38"/>
        <end position="361"/>
    </location>
</feature>
<protein>
    <submittedName>
        <fullName evidence="3">Dockerin type I repeat-containing domain protein</fullName>
    </submittedName>
</protein>
<gene>
    <name evidence="3" type="ORF">RUMCAL_01652</name>
</gene>
<dbReference type="InterPro" id="IPR016134">
    <property type="entry name" value="Dockerin_dom"/>
</dbReference>
<dbReference type="Proteomes" id="UP000016662">
    <property type="component" value="Unassembled WGS sequence"/>
</dbReference>
<dbReference type="SUPFAM" id="SSF63446">
    <property type="entry name" value="Type I dockerin domain"/>
    <property type="match status" value="1"/>
</dbReference>
<dbReference type="AlphaFoldDB" id="U2K9P9"/>
<dbReference type="STRING" id="411473.RUMCAL_01652"/>
<keyword evidence="4" id="KW-1185">Reference proteome</keyword>
<proteinExistence type="predicted"/>
<organism evidence="3 4">
    <name type="scientific">Ruminococcus callidus ATCC 27760</name>
    <dbReference type="NCBI Taxonomy" id="411473"/>
    <lineage>
        <taxon>Bacteria</taxon>
        <taxon>Bacillati</taxon>
        <taxon>Bacillota</taxon>
        <taxon>Clostridia</taxon>
        <taxon>Eubacteriales</taxon>
        <taxon>Oscillospiraceae</taxon>
        <taxon>Ruminococcus</taxon>
    </lineage>
</organism>
<evidence type="ECO:0000313" key="3">
    <source>
        <dbReference type="EMBL" id="ERJ95236.1"/>
    </source>
</evidence>
<dbReference type="eggNOG" id="COG4886">
    <property type="taxonomic scope" value="Bacteria"/>
</dbReference>
<dbReference type="InterPro" id="IPR026906">
    <property type="entry name" value="LRR_5"/>
</dbReference>
<dbReference type="InterPro" id="IPR002105">
    <property type="entry name" value="Dockerin_1_rpt"/>
</dbReference>
<accession>U2K9P9</accession>
<feature type="domain" description="Dockerin" evidence="2">
    <location>
        <begin position="292"/>
        <end position="360"/>
    </location>
</feature>
<evidence type="ECO:0000313" key="4">
    <source>
        <dbReference type="Proteomes" id="UP000016662"/>
    </source>
</evidence>
<dbReference type="EMBL" id="AWVF01000209">
    <property type="protein sequence ID" value="ERJ95236.1"/>
    <property type="molecule type" value="Genomic_DNA"/>
</dbReference>
<name>U2K9P9_9FIRM</name>
<comment type="caution">
    <text evidence="3">The sequence shown here is derived from an EMBL/GenBank/DDBJ whole genome shotgun (WGS) entry which is preliminary data.</text>
</comment>
<reference evidence="3 4" key="1">
    <citation type="submission" date="2013-07" db="EMBL/GenBank/DDBJ databases">
        <authorList>
            <person name="Weinstock G."/>
            <person name="Sodergren E."/>
            <person name="Wylie T."/>
            <person name="Fulton L."/>
            <person name="Fulton R."/>
            <person name="Fronick C."/>
            <person name="O'Laughlin M."/>
            <person name="Godfrey J."/>
            <person name="Miner T."/>
            <person name="Herter B."/>
            <person name="Appelbaum E."/>
            <person name="Cordes M."/>
            <person name="Lek S."/>
            <person name="Wollam A."/>
            <person name="Pepin K.H."/>
            <person name="Palsikar V.B."/>
            <person name="Mitreva M."/>
            <person name="Wilson R.K."/>
        </authorList>
    </citation>
    <scope>NUCLEOTIDE SEQUENCE [LARGE SCALE GENOMIC DNA]</scope>
    <source>
        <strain evidence="3 4">ATCC 27760</strain>
    </source>
</reference>
<keyword evidence="1" id="KW-0732">Signal</keyword>